<keyword evidence="5 8" id="KW-0560">Oxidoreductase</keyword>
<sequence length="512" mass="57659">MDSNTTVSHSGWATMDVEKLAGLAYTFQTITIASLVFVVLTYAPKLMRRLQLAKLPSMPGKDYATSARKLYKEGHQKFKDTVYFMSSDGEHSVVVPPHFLPELRKLPDDVLSFAAAIDNVMETKFTGVDSEDSNTVHTIKSDLTPALPRLNQAVCTEVDAAMREALPSCEDWTEVDINDKLLDIISKVSGRVFVGPDLCHDPEYLELGRNYTVYLMEALFAIKRTRPWLKSFVGHRLPEVKRLRDVEKKAIKFVQPIVRERLEAEKSDPNWQKPDDMMQWLINRYNKDGHVSVEHIAKCQLGLILAASHTTTMTTTNILYTLVSTPEYVEPLREEIRNAMHGNGGSITTRALQEMVKLDSYMKEVLRLYPAGLSSFSRRVMKGITLSNGQYLPPGATVQVPTAAIYTDSENYPDPDTFDGFRHSKLREGGTATDHSRNQFVTTNETNLGFGYGRHACPGRFFAANEIKMIVARLILNYDMKMPGDATERYPNVDIGRSCIPCPGKTLMFKRV</sequence>
<protein>
    <submittedName>
        <fullName evidence="10">Uncharacterized protein</fullName>
    </submittedName>
</protein>
<dbReference type="InterPro" id="IPR002403">
    <property type="entry name" value="Cyt_P450_E_grp-IV"/>
</dbReference>
<keyword evidence="4 7" id="KW-0479">Metal-binding</keyword>
<evidence type="ECO:0000256" key="4">
    <source>
        <dbReference type="ARBA" id="ARBA00022723"/>
    </source>
</evidence>
<dbReference type="VEuPathDB" id="FungiDB:JI435_076960"/>
<dbReference type="GO" id="GO:0004497">
    <property type="term" value="F:monooxygenase activity"/>
    <property type="evidence" value="ECO:0007669"/>
    <property type="project" value="UniProtKB-KW"/>
</dbReference>
<keyword evidence="9" id="KW-0472">Membrane</keyword>
<gene>
    <name evidence="10" type="ORF">JI435_076960</name>
</gene>
<reference evidence="11" key="1">
    <citation type="journal article" date="2021" name="BMC Genomics">
        <title>Chromosome-level genome assembly and manually-curated proteome of model necrotroph Parastagonospora nodorum Sn15 reveals a genome-wide trove of candidate effector homologs, and redundancy of virulence-related functions within an accessory chromosome.</title>
        <authorList>
            <person name="Bertazzoni S."/>
            <person name="Jones D.A.B."/>
            <person name="Phan H.T."/>
            <person name="Tan K.-C."/>
            <person name="Hane J.K."/>
        </authorList>
    </citation>
    <scope>NUCLEOTIDE SEQUENCE [LARGE SCALE GENOMIC DNA]</scope>
    <source>
        <strain evidence="11">SN15 / ATCC MYA-4574 / FGSC 10173)</strain>
    </source>
</reference>
<name>A0A7U2EWK2_PHANO</name>
<dbReference type="GO" id="GO:0005506">
    <property type="term" value="F:iron ion binding"/>
    <property type="evidence" value="ECO:0007669"/>
    <property type="project" value="InterPro"/>
</dbReference>
<evidence type="ECO:0000256" key="1">
    <source>
        <dbReference type="ARBA" id="ARBA00001971"/>
    </source>
</evidence>
<comment type="cofactor">
    <cofactor evidence="1 7">
        <name>heme</name>
        <dbReference type="ChEBI" id="CHEBI:30413"/>
    </cofactor>
</comment>
<dbReference type="SUPFAM" id="SSF48264">
    <property type="entry name" value="Cytochrome P450"/>
    <property type="match status" value="1"/>
</dbReference>
<organism evidence="10 11">
    <name type="scientific">Phaeosphaeria nodorum (strain SN15 / ATCC MYA-4574 / FGSC 10173)</name>
    <name type="common">Glume blotch fungus</name>
    <name type="synonym">Parastagonospora nodorum</name>
    <dbReference type="NCBI Taxonomy" id="321614"/>
    <lineage>
        <taxon>Eukaryota</taxon>
        <taxon>Fungi</taxon>
        <taxon>Dikarya</taxon>
        <taxon>Ascomycota</taxon>
        <taxon>Pezizomycotina</taxon>
        <taxon>Dothideomycetes</taxon>
        <taxon>Pleosporomycetidae</taxon>
        <taxon>Pleosporales</taxon>
        <taxon>Pleosporineae</taxon>
        <taxon>Phaeosphaeriaceae</taxon>
        <taxon>Parastagonospora</taxon>
    </lineage>
</organism>
<evidence type="ECO:0000256" key="8">
    <source>
        <dbReference type="RuleBase" id="RU000461"/>
    </source>
</evidence>
<dbReference type="PRINTS" id="PR00465">
    <property type="entry name" value="EP450IV"/>
</dbReference>
<evidence type="ECO:0000256" key="3">
    <source>
        <dbReference type="ARBA" id="ARBA00010617"/>
    </source>
</evidence>
<dbReference type="InterPro" id="IPR036396">
    <property type="entry name" value="Cyt_P450_sf"/>
</dbReference>
<dbReference type="PANTHER" id="PTHR46206">
    <property type="entry name" value="CYTOCHROME P450"/>
    <property type="match status" value="1"/>
</dbReference>
<keyword evidence="11" id="KW-1185">Reference proteome</keyword>
<dbReference type="Proteomes" id="UP000663193">
    <property type="component" value="Chromosome 4"/>
</dbReference>
<dbReference type="InterPro" id="IPR001128">
    <property type="entry name" value="Cyt_P450"/>
</dbReference>
<proteinExistence type="inferred from homology"/>
<keyword evidence="9" id="KW-0812">Transmembrane</keyword>
<dbReference type="InterPro" id="IPR017972">
    <property type="entry name" value="Cyt_P450_CS"/>
</dbReference>
<comment type="pathway">
    <text evidence="2">Mycotoxin biosynthesis.</text>
</comment>
<evidence type="ECO:0000313" key="11">
    <source>
        <dbReference type="Proteomes" id="UP000663193"/>
    </source>
</evidence>
<dbReference type="EMBL" id="CP069026">
    <property type="protein sequence ID" value="QRC94463.1"/>
    <property type="molecule type" value="Genomic_DNA"/>
</dbReference>
<evidence type="ECO:0000256" key="6">
    <source>
        <dbReference type="ARBA" id="ARBA00023004"/>
    </source>
</evidence>
<dbReference type="AlphaFoldDB" id="A0A7U2EWK2"/>
<dbReference type="PRINTS" id="PR00385">
    <property type="entry name" value="P450"/>
</dbReference>
<feature type="binding site" description="axial binding residue" evidence="7">
    <location>
        <position position="457"/>
    </location>
    <ligand>
        <name>heme</name>
        <dbReference type="ChEBI" id="CHEBI:30413"/>
    </ligand>
    <ligandPart>
        <name>Fe</name>
        <dbReference type="ChEBI" id="CHEBI:18248"/>
    </ligandPart>
</feature>
<evidence type="ECO:0000256" key="9">
    <source>
        <dbReference type="SAM" id="Phobius"/>
    </source>
</evidence>
<dbReference type="Pfam" id="PF00067">
    <property type="entry name" value="p450"/>
    <property type="match status" value="1"/>
</dbReference>
<keyword evidence="6 7" id="KW-0408">Iron</keyword>
<keyword evidence="9" id="KW-1133">Transmembrane helix</keyword>
<evidence type="ECO:0000313" key="10">
    <source>
        <dbReference type="EMBL" id="QRC94463.1"/>
    </source>
</evidence>
<evidence type="ECO:0000256" key="2">
    <source>
        <dbReference type="ARBA" id="ARBA00004685"/>
    </source>
</evidence>
<accession>A0A7U2EWK2</accession>
<evidence type="ECO:0000256" key="5">
    <source>
        <dbReference type="ARBA" id="ARBA00023002"/>
    </source>
</evidence>
<keyword evidence="7 8" id="KW-0349">Heme</keyword>
<keyword evidence="8" id="KW-0503">Monooxygenase</keyword>
<comment type="similarity">
    <text evidence="3 8">Belongs to the cytochrome P450 family.</text>
</comment>
<dbReference type="CDD" id="cd11041">
    <property type="entry name" value="CYP503A1-like"/>
    <property type="match status" value="1"/>
</dbReference>
<evidence type="ECO:0000256" key="7">
    <source>
        <dbReference type="PIRSR" id="PIRSR602403-1"/>
    </source>
</evidence>
<dbReference type="Gene3D" id="1.10.630.10">
    <property type="entry name" value="Cytochrome P450"/>
    <property type="match status" value="1"/>
</dbReference>
<feature type="transmembrane region" description="Helical" evidence="9">
    <location>
        <begin position="20"/>
        <end position="43"/>
    </location>
</feature>
<dbReference type="PROSITE" id="PS00086">
    <property type="entry name" value="CYTOCHROME_P450"/>
    <property type="match status" value="1"/>
</dbReference>
<dbReference type="GO" id="GO:0016705">
    <property type="term" value="F:oxidoreductase activity, acting on paired donors, with incorporation or reduction of molecular oxygen"/>
    <property type="evidence" value="ECO:0007669"/>
    <property type="project" value="InterPro"/>
</dbReference>
<dbReference type="PANTHER" id="PTHR46206:SF7">
    <property type="entry name" value="P450, PUTATIVE (EUROFUNG)-RELATED"/>
    <property type="match status" value="1"/>
</dbReference>
<dbReference type="OrthoDB" id="1844152at2759"/>
<dbReference type="GO" id="GO:0020037">
    <property type="term" value="F:heme binding"/>
    <property type="evidence" value="ECO:0007669"/>
    <property type="project" value="InterPro"/>
</dbReference>